<evidence type="ECO:0000259" key="1">
    <source>
        <dbReference type="PROSITE" id="PS50943"/>
    </source>
</evidence>
<dbReference type="EMBL" id="JAGSND010000005">
    <property type="protein sequence ID" value="MBR0598180.1"/>
    <property type="molecule type" value="Genomic_DNA"/>
</dbReference>
<reference evidence="2" key="1">
    <citation type="submission" date="2021-04" db="EMBL/GenBank/DDBJ databases">
        <title>Sinoanaerobacter chloroacetimidivorans sp. nov., an obligate anaerobic bacterium isolated from anaerobic sludge.</title>
        <authorList>
            <person name="Bao Y."/>
        </authorList>
    </citation>
    <scope>NUCLEOTIDE SEQUENCE</scope>
    <source>
        <strain evidence="2">BAD-6</strain>
    </source>
</reference>
<dbReference type="InterPro" id="IPR001387">
    <property type="entry name" value="Cro/C1-type_HTH"/>
</dbReference>
<dbReference type="SUPFAM" id="SSF47413">
    <property type="entry name" value="lambda repressor-like DNA-binding domains"/>
    <property type="match status" value="1"/>
</dbReference>
<dbReference type="SMART" id="SM00530">
    <property type="entry name" value="HTH_XRE"/>
    <property type="match status" value="1"/>
</dbReference>
<organism evidence="2 3">
    <name type="scientific">Sinanaerobacter chloroacetimidivorans</name>
    <dbReference type="NCBI Taxonomy" id="2818044"/>
    <lineage>
        <taxon>Bacteria</taxon>
        <taxon>Bacillati</taxon>
        <taxon>Bacillota</taxon>
        <taxon>Clostridia</taxon>
        <taxon>Peptostreptococcales</taxon>
        <taxon>Anaerovoracaceae</taxon>
        <taxon>Sinanaerobacter</taxon>
    </lineage>
</organism>
<accession>A0A8J8B3C7</accession>
<dbReference type="Pfam" id="PF12844">
    <property type="entry name" value="HTH_19"/>
    <property type="match status" value="1"/>
</dbReference>
<dbReference type="AlphaFoldDB" id="A0A8J8B3C7"/>
<gene>
    <name evidence="2" type="ORF">KCX82_09870</name>
</gene>
<comment type="caution">
    <text evidence="2">The sequence shown here is derived from an EMBL/GenBank/DDBJ whole genome shotgun (WGS) entry which is preliminary data.</text>
</comment>
<dbReference type="GO" id="GO:0003677">
    <property type="term" value="F:DNA binding"/>
    <property type="evidence" value="ECO:0007669"/>
    <property type="project" value="InterPro"/>
</dbReference>
<sequence length="152" mass="17534">MKRNEFIGKVDERLRMVRAEYDFNQEKMAEILGISKKTLVQIEKGRSSLGWTGAVALCTIFARSEILNAAFGGDTTDIILALAFEGEEPDYPKTLGGKVWWKTLEQSGHYKIQQNIISQHYRILDREDRRICASFELEKMKNTLRGFVEKEE</sequence>
<name>A0A8J8B3C7_9FIRM</name>
<dbReference type="Gene3D" id="1.10.260.40">
    <property type="entry name" value="lambda repressor-like DNA-binding domains"/>
    <property type="match status" value="1"/>
</dbReference>
<reference evidence="2" key="2">
    <citation type="submission" date="2021-04" db="EMBL/GenBank/DDBJ databases">
        <authorList>
            <person name="Liu J."/>
        </authorList>
    </citation>
    <scope>NUCLEOTIDE SEQUENCE</scope>
    <source>
        <strain evidence="2">BAD-6</strain>
    </source>
</reference>
<evidence type="ECO:0000313" key="3">
    <source>
        <dbReference type="Proteomes" id="UP000675664"/>
    </source>
</evidence>
<dbReference type="Proteomes" id="UP000675664">
    <property type="component" value="Unassembled WGS sequence"/>
</dbReference>
<evidence type="ECO:0000313" key="2">
    <source>
        <dbReference type="EMBL" id="MBR0598180.1"/>
    </source>
</evidence>
<dbReference type="InterPro" id="IPR010982">
    <property type="entry name" value="Lambda_DNA-bd_dom_sf"/>
</dbReference>
<protein>
    <submittedName>
        <fullName evidence="2">Helix-turn-helix domain-containing protein</fullName>
    </submittedName>
</protein>
<feature type="domain" description="HTH cro/C1-type" evidence="1">
    <location>
        <begin position="14"/>
        <end position="48"/>
    </location>
</feature>
<dbReference type="CDD" id="cd00093">
    <property type="entry name" value="HTH_XRE"/>
    <property type="match status" value="1"/>
</dbReference>
<dbReference type="PROSITE" id="PS50943">
    <property type="entry name" value="HTH_CROC1"/>
    <property type="match status" value="1"/>
</dbReference>
<proteinExistence type="predicted"/>
<keyword evidence="3" id="KW-1185">Reference proteome</keyword>